<accession>A0A2L2XFU1</accession>
<keyword evidence="2" id="KW-0436">Ligase</keyword>
<protein>
    <submittedName>
        <fullName evidence="2">Phenylacetate-coenzyme A ligase</fullName>
    </submittedName>
</protein>
<feature type="domain" description="AMP-dependent synthetase/ligase" evidence="1">
    <location>
        <begin position="105"/>
        <end position="298"/>
    </location>
</feature>
<gene>
    <name evidence="2" type="ORF">DCCM_4342</name>
</gene>
<sequence length="451" mass="49272">MKVDKTPLEGWLLKKIKGGTAGGECLTPEMIRGYQLDKIRETLDLAVRQSPFYGRRLKGWSGGDIAALEDLTRLPFTTAEDIKENPLKFLCVSQDEISRVVTLQSSGTGGESKRLYFTREDQEHIIDFFHYGMACLVDPGDRVLILLPGRLPGSVGDLLRSGLERLGAVPVPHGPVTDPEATLQVMRQEQVDSLVGIPTQVLALARCREDPGKPAAPRLKSMLLTTDHVPGSIAKILRRTWGCPVFNHYGMTEMGLGGAVECRALAGYHLREADLYFEIIDPATGKTVPEGQYGEVVFTTLTRKGMPLLRYRTGDVSRFIPGPCPCGTVMRRLESVRGRLSGKVRLGGNVFITMADLDQAIFPLDGVLNFTAGVSREKETDCLRLEITAADWAGPELAARARAAVESLPDIKRALESGALKVEISSGREGDKFNTGTAKRTIKDLRNAGVN</sequence>
<dbReference type="InterPro" id="IPR000873">
    <property type="entry name" value="AMP-dep_synth/lig_dom"/>
</dbReference>
<evidence type="ECO:0000259" key="1">
    <source>
        <dbReference type="Pfam" id="PF00501"/>
    </source>
</evidence>
<evidence type="ECO:0000313" key="3">
    <source>
        <dbReference type="Proteomes" id="UP000239549"/>
    </source>
</evidence>
<dbReference type="InterPro" id="IPR042099">
    <property type="entry name" value="ANL_N_sf"/>
</dbReference>
<reference evidence="3" key="1">
    <citation type="submission" date="2018-02" db="EMBL/GenBank/DDBJ databases">
        <title>Genome sequence of Desulfocucumis palustris strain NAW-5.</title>
        <authorList>
            <person name="Watanabe M."/>
            <person name="Kojima H."/>
            <person name="Fukui M."/>
        </authorList>
    </citation>
    <scope>NUCLEOTIDE SEQUENCE [LARGE SCALE GENOMIC DNA]</scope>
    <source>
        <strain evidence="3">NAW-5</strain>
    </source>
</reference>
<keyword evidence="3" id="KW-1185">Reference proteome</keyword>
<organism evidence="2 3">
    <name type="scientific">Desulfocucumis palustris</name>
    <dbReference type="NCBI Taxonomy" id="1898651"/>
    <lineage>
        <taxon>Bacteria</taxon>
        <taxon>Bacillati</taxon>
        <taxon>Bacillota</taxon>
        <taxon>Clostridia</taxon>
        <taxon>Eubacteriales</taxon>
        <taxon>Desulfocucumaceae</taxon>
        <taxon>Desulfocucumis</taxon>
    </lineage>
</organism>
<dbReference type="PANTHER" id="PTHR43845:SF1">
    <property type="entry name" value="BLR5969 PROTEIN"/>
    <property type="match status" value="1"/>
</dbReference>
<comment type="caution">
    <text evidence="2">The sequence shown here is derived from an EMBL/GenBank/DDBJ whole genome shotgun (WGS) entry which is preliminary data.</text>
</comment>
<dbReference type="NCBIfam" id="NF045666">
    <property type="entry name" value="DVU1553_fam_AMP"/>
    <property type="match status" value="1"/>
</dbReference>
<dbReference type="AlphaFoldDB" id="A0A2L2XFU1"/>
<dbReference type="GO" id="GO:0016874">
    <property type="term" value="F:ligase activity"/>
    <property type="evidence" value="ECO:0007669"/>
    <property type="project" value="UniProtKB-KW"/>
</dbReference>
<dbReference type="Pfam" id="PF00501">
    <property type="entry name" value="AMP-binding"/>
    <property type="match status" value="1"/>
</dbReference>
<name>A0A2L2XFU1_9FIRM</name>
<proteinExistence type="predicted"/>
<dbReference type="EMBL" id="BFAV01000157">
    <property type="protein sequence ID" value="GBF35219.1"/>
    <property type="molecule type" value="Genomic_DNA"/>
</dbReference>
<dbReference type="SUPFAM" id="SSF56801">
    <property type="entry name" value="Acetyl-CoA synthetase-like"/>
    <property type="match status" value="1"/>
</dbReference>
<dbReference type="PANTHER" id="PTHR43845">
    <property type="entry name" value="BLR5969 PROTEIN"/>
    <property type="match status" value="1"/>
</dbReference>
<evidence type="ECO:0000313" key="2">
    <source>
        <dbReference type="EMBL" id="GBF35219.1"/>
    </source>
</evidence>
<dbReference type="Gene3D" id="3.40.50.12780">
    <property type="entry name" value="N-terminal domain of ligase-like"/>
    <property type="match status" value="1"/>
</dbReference>
<dbReference type="OrthoDB" id="580775at2"/>
<dbReference type="RefSeq" id="WP_104373306.1">
    <property type="nucleotide sequence ID" value="NZ_BFAV01000157.1"/>
</dbReference>
<dbReference type="Proteomes" id="UP000239549">
    <property type="component" value="Unassembled WGS sequence"/>
</dbReference>